<dbReference type="PROSITE" id="PS00187">
    <property type="entry name" value="TPP_ENZYMES"/>
    <property type="match status" value="1"/>
</dbReference>
<dbReference type="PANTHER" id="PTHR18968:SF13">
    <property type="entry name" value="ACETOLACTATE SYNTHASE CATALYTIC SUBUNIT, MITOCHONDRIAL"/>
    <property type="match status" value="1"/>
</dbReference>
<dbReference type="GO" id="GO:0050660">
    <property type="term" value="F:flavin adenine dinucleotide binding"/>
    <property type="evidence" value="ECO:0007669"/>
    <property type="project" value="TreeGrafter"/>
</dbReference>
<dbReference type="CDD" id="cd07035">
    <property type="entry name" value="TPP_PYR_POX_like"/>
    <property type="match status" value="1"/>
</dbReference>
<dbReference type="InterPro" id="IPR011766">
    <property type="entry name" value="TPP_enzyme_TPP-bd"/>
</dbReference>
<dbReference type="InterPro" id="IPR012001">
    <property type="entry name" value="Thiamin_PyroP_enz_TPP-bd_dom"/>
</dbReference>
<keyword evidence="3 4" id="KW-0786">Thiamine pyrophosphate</keyword>
<dbReference type="GO" id="GO:0009097">
    <property type="term" value="P:isoleucine biosynthetic process"/>
    <property type="evidence" value="ECO:0007669"/>
    <property type="project" value="TreeGrafter"/>
</dbReference>
<feature type="domain" description="Thiamine pyrophosphate enzyme N-terminal TPP-binding" evidence="7">
    <location>
        <begin position="10"/>
        <end position="121"/>
    </location>
</feature>
<protein>
    <submittedName>
        <fullName evidence="8">Putative acetolactate synthase large subunit</fullName>
    </submittedName>
</protein>
<dbReference type="Pfam" id="PF02775">
    <property type="entry name" value="TPP_enzyme_C"/>
    <property type="match status" value="1"/>
</dbReference>
<reference evidence="8" key="1">
    <citation type="submission" date="2016-04" db="EMBL/GenBank/DDBJ databases">
        <authorList>
            <person name="Evans L.H."/>
            <person name="Alamgir A."/>
            <person name="Owens N."/>
            <person name="Weber N.D."/>
            <person name="Virtaneva K."/>
            <person name="Barbian K."/>
            <person name="Babar A."/>
            <person name="Rosenke K."/>
        </authorList>
    </citation>
    <scope>NUCLEOTIDE SEQUENCE</scope>
    <source>
        <strain evidence="8">86</strain>
    </source>
</reference>
<dbReference type="GO" id="GO:0000287">
    <property type="term" value="F:magnesium ion binding"/>
    <property type="evidence" value="ECO:0007669"/>
    <property type="project" value="InterPro"/>
</dbReference>
<evidence type="ECO:0000256" key="1">
    <source>
        <dbReference type="ARBA" id="ARBA00001964"/>
    </source>
</evidence>
<dbReference type="InterPro" id="IPR012000">
    <property type="entry name" value="Thiamin_PyroP_enz_cen_dom"/>
</dbReference>
<feature type="domain" description="Thiamine pyrophosphate enzyme TPP-binding" evidence="6">
    <location>
        <begin position="397"/>
        <end position="548"/>
    </location>
</feature>
<evidence type="ECO:0000313" key="8">
    <source>
        <dbReference type="EMBL" id="SBW08467.1"/>
    </source>
</evidence>
<evidence type="ECO:0000259" key="6">
    <source>
        <dbReference type="Pfam" id="PF02775"/>
    </source>
</evidence>
<feature type="domain" description="Thiamine pyrophosphate enzyme central" evidence="5">
    <location>
        <begin position="201"/>
        <end position="334"/>
    </location>
</feature>
<dbReference type="GO" id="GO:0005948">
    <property type="term" value="C:acetolactate synthase complex"/>
    <property type="evidence" value="ECO:0007669"/>
    <property type="project" value="TreeGrafter"/>
</dbReference>
<organism evidence="8">
    <name type="scientific">uncultured delta proteobacterium</name>
    <dbReference type="NCBI Taxonomy" id="34034"/>
    <lineage>
        <taxon>Bacteria</taxon>
        <taxon>Deltaproteobacteria</taxon>
        <taxon>environmental samples</taxon>
    </lineage>
</organism>
<dbReference type="EMBL" id="FLUQ01000004">
    <property type="protein sequence ID" value="SBW08467.1"/>
    <property type="molecule type" value="Genomic_DNA"/>
</dbReference>
<evidence type="ECO:0000256" key="3">
    <source>
        <dbReference type="ARBA" id="ARBA00023052"/>
    </source>
</evidence>
<dbReference type="Pfam" id="PF00205">
    <property type="entry name" value="TPP_enzyme_M"/>
    <property type="match status" value="1"/>
</dbReference>
<evidence type="ECO:0000256" key="2">
    <source>
        <dbReference type="ARBA" id="ARBA00007812"/>
    </source>
</evidence>
<evidence type="ECO:0000256" key="4">
    <source>
        <dbReference type="RuleBase" id="RU362132"/>
    </source>
</evidence>
<dbReference type="AlphaFoldDB" id="A0A212K9Z7"/>
<dbReference type="InterPro" id="IPR029061">
    <property type="entry name" value="THDP-binding"/>
</dbReference>
<comment type="similarity">
    <text evidence="2 4">Belongs to the TPP enzyme family.</text>
</comment>
<name>A0A212K9Z7_9DELT</name>
<accession>A0A212K9Z7</accession>
<dbReference type="InterPro" id="IPR029035">
    <property type="entry name" value="DHS-like_NAD/FAD-binding_dom"/>
</dbReference>
<dbReference type="InterPro" id="IPR045229">
    <property type="entry name" value="TPP_enz"/>
</dbReference>
<dbReference type="InterPro" id="IPR000399">
    <property type="entry name" value="TPP-bd_CS"/>
</dbReference>
<gene>
    <name evidence="8" type="ORF">KL86DPRO_40107</name>
</gene>
<evidence type="ECO:0000259" key="7">
    <source>
        <dbReference type="Pfam" id="PF02776"/>
    </source>
</evidence>
<dbReference type="Gene3D" id="3.40.50.970">
    <property type="match status" value="2"/>
</dbReference>
<dbReference type="Pfam" id="PF02776">
    <property type="entry name" value="TPP_enzyme_N"/>
    <property type="match status" value="1"/>
</dbReference>
<dbReference type="CDD" id="cd00568">
    <property type="entry name" value="TPP_enzymes"/>
    <property type="match status" value="1"/>
</dbReference>
<dbReference type="GO" id="GO:0003984">
    <property type="term" value="F:acetolactate synthase activity"/>
    <property type="evidence" value="ECO:0007669"/>
    <property type="project" value="TreeGrafter"/>
</dbReference>
<dbReference type="SUPFAM" id="SSF52467">
    <property type="entry name" value="DHS-like NAD/FAD-binding domain"/>
    <property type="match status" value="1"/>
</dbReference>
<dbReference type="GO" id="GO:0009099">
    <property type="term" value="P:L-valine biosynthetic process"/>
    <property type="evidence" value="ECO:0007669"/>
    <property type="project" value="TreeGrafter"/>
</dbReference>
<evidence type="ECO:0000259" key="5">
    <source>
        <dbReference type="Pfam" id="PF00205"/>
    </source>
</evidence>
<dbReference type="Gene3D" id="3.40.50.1220">
    <property type="entry name" value="TPP-binding domain"/>
    <property type="match status" value="1"/>
</dbReference>
<dbReference type="SUPFAM" id="SSF52518">
    <property type="entry name" value="Thiamin diphosphate-binding fold (THDP-binding)"/>
    <property type="match status" value="2"/>
</dbReference>
<sequence>MSSISPKLQKGKMYMADMFAGYGVTHAFFVEAVLRHTLVAMEKRGIKRVMAHSEKTAGYMADGYARAARRPGLCMAQSVGAANLASGLQDAFLAHSPVVAITGRKPSSYQHRNAYQELNHIPLFEPVTKFNVAVENTADMPRLLRQAFREATTGAPAPVHLDMPNHQAGLIEAGDVAEELVVEKRYGRVPPFRPAAAIEDVRAVVECIYKAERPFIVSGGGANISNAGDEVLRMLDTLKIPLGTSVDGKGIVPEDHPLCLGCVGNYGRSATNAVLAEADLVIFIGCGTCDQTTNAWTLPKPGTPVVQVDINPNELGRNYPNTASMLGDAKASLALLVNELRGAHPNEAWGRKATAALNSWRATLEAMRNAGVSPIRAERLCRELQHVLPHNAVLVADTGFSAIWTASHIDIVKPAQRYIRAAGGSLGWSFPASLGVKCGVPDQPVICFTGDGGFWYHLVEMETAVRNNIPTVTIVNNNEGLGQCYRFIVDIYDGAPGRPEDMYAFTGASFAQIAKDMGAVGLRVEKAADIGPAVKEALNSGKPAVVEVITELVCDPQVY</sequence>
<dbReference type="PANTHER" id="PTHR18968">
    <property type="entry name" value="THIAMINE PYROPHOSPHATE ENZYMES"/>
    <property type="match status" value="1"/>
</dbReference>
<proteinExistence type="inferred from homology"/>
<dbReference type="GO" id="GO:0030976">
    <property type="term" value="F:thiamine pyrophosphate binding"/>
    <property type="evidence" value="ECO:0007669"/>
    <property type="project" value="InterPro"/>
</dbReference>
<comment type="cofactor">
    <cofactor evidence="1">
        <name>thiamine diphosphate</name>
        <dbReference type="ChEBI" id="CHEBI:58937"/>
    </cofactor>
</comment>